<sequence>PAHTGPPPPAADPNHRHQYPPAQPLPRSAGTRKPTHAPPVPALPVTTTPSSTARVRPAPSPPTKAPQVHRAVPLAPAVDVPPPRDGRCPVPPTPSKVAEAQTRHARRFTSG</sequence>
<organism evidence="2 3">
    <name type="scientific">Tieghemiomyces parasiticus</name>
    <dbReference type="NCBI Taxonomy" id="78921"/>
    <lineage>
        <taxon>Eukaryota</taxon>
        <taxon>Fungi</taxon>
        <taxon>Fungi incertae sedis</taxon>
        <taxon>Zoopagomycota</taxon>
        <taxon>Kickxellomycotina</taxon>
        <taxon>Dimargaritomycetes</taxon>
        <taxon>Dimargaritales</taxon>
        <taxon>Dimargaritaceae</taxon>
        <taxon>Tieghemiomyces</taxon>
    </lineage>
</organism>
<name>A0A9W7ZL48_9FUNG</name>
<evidence type="ECO:0000256" key="1">
    <source>
        <dbReference type="SAM" id="MobiDB-lite"/>
    </source>
</evidence>
<feature type="region of interest" description="Disordered" evidence="1">
    <location>
        <begin position="1"/>
        <end position="111"/>
    </location>
</feature>
<accession>A0A9W7ZL48</accession>
<dbReference type="EMBL" id="JANBPT010002218">
    <property type="protein sequence ID" value="KAJ1903266.1"/>
    <property type="molecule type" value="Genomic_DNA"/>
</dbReference>
<feature type="compositionally biased region" description="Pro residues" evidence="1">
    <location>
        <begin position="1"/>
        <end position="11"/>
    </location>
</feature>
<dbReference type="AlphaFoldDB" id="A0A9W7ZL48"/>
<feature type="non-terminal residue" evidence="2">
    <location>
        <position position="1"/>
    </location>
</feature>
<gene>
    <name evidence="2" type="ORF">IWQ60_012603</name>
</gene>
<evidence type="ECO:0000313" key="2">
    <source>
        <dbReference type="EMBL" id="KAJ1903266.1"/>
    </source>
</evidence>
<proteinExistence type="predicted"/>
<dbReference type="Proteomes" id="UP001150569">
    <property type="component" value="Unassembled WGS sequence"/>
</dbReference>
<reference evidence="2" key="1">
    <citation type="submission" date="2022-07" db="EMBL/GenBank/DDBJ databases">
        <title>Phylogenomic reconstructions and comparative analyses of Kickxellomycotina fungi.</title>
        <authorList>
            <person name="Reynolds N.K."/>
            <person name="Stajich J.E."/>
            <person name="Barry K."/>
            <person name="Grigoriev I.V."/>
            <person name="Crous P."/>
            <person name="Smith M.E."/>
        </authorList>
    </citation>
    <scope>NUCLEOTIDE SEQUENCE</scope>
    <source>
        <strain evidence="2">RSA 861</strain>
    </source>
</reference>
<keyword evidence="3" id="KW-1185">Reference proteome</keyword>
<comment type="caution">
    <text evidence="2">The sequence shown here is derived from an EMBL/GenBank/DDBJ whole genome shotgun (WGS) entry which is preliminary data.</text>
</comment>
<evidence type="ECO:0000313" key="3">
    <source>
        <dbReference type="Proteomes" id="UP001150569"/>
    </source>
</evidence>
<protein>
    <submittedName>
        <fullName evidence="2">Uncharacterized protein</fullName>
    </submittedName>
</protein>
<feature type="compositionally biased region" description="Low complexity" evidence="1">
    <location>
        <begin position="43"/>
        <end position="53"/>
    </location>
</feature>